<reference evidence="3" key="1">
    <citation type="submission" date="2013-01" db="EMBL/GenBank/DDBJ databases">
        <title>Draft Genome Sequence of a Mulberry Tree, Morus notabilis C.K. Schneid.</title>
        <authorList>
            <person name="He N."/>
            <person name="Zhao S."/>
        </authorList>
    </citation>
    <scope>NUCLEOTIDE SEQUENCE</scope>
</reference>
<evidence type="ECO:0000313" key="2">
    <source>
        <dbReference type="EMBL" id="EXB28978.1"/>
    </source>
</evidence>
<organism evidence="2 3">
    <name type="scientific">Morus notabilis</name>
    <dbReference type="NCBI Taxonomy" id="981085"/>
    <lineage>
        <taxon>Eukaryota</taxon>
        <taxon>Viridiplantae</taxon>
        <taxon>Streptophyta</taxon>
        <taxon>Embryophyta</taxon>
        <taxon>Tracheophyta</taxon>
        <taxon>Spermatophyta</taxon>
        <taxon>Magnoliopsida</taxon>
        <taxon>eudicotyledons</taxon>
        <taxon>Gunneridae</taxon>
        <taxon>Pentapetalae</taxon>
        <taxon>rosids</taxon>
        <taxon>fabids</taxon>
        <taxon>Rosales</taxon>
        <taxon>Moraceae</taxon>
        <taxon>Moreae</taxon>
        <taxon>Morus</taxon>
    </lineage>
</organism>
<keyword evidence="1" id="KW-0732">Signal</keyword>
<keyword evidence="3" id="KW-1185">Reference proteome</keyword>
<evidence type="ECO:0000313" key="3">
    <source>
        <dbReference type="Proteomes" id="UP000030645"/>
    </source>
</evidence>
<dbReference type="PANTHER" id="PTHR47976:SF108">
    <property type="entry name" value="G-TYPE LECTIN S-RECEPTOR-LIKE SERINE_THREONINE-PROTEIN KINASE LECRK1"/>
    <property type="match status" value="1"/>
</dbReference>
<dbReference type="InterPro" id="IPR011009">
    <property type="entry name" value="Kinase-like_dom_sf"/>
</dbReference>
<dbReference type="EMBL" id="KE343428">
    <property type="protein sequence ID" value="EXB28978.1"/>
    <property type="molecule type" value="Genomic_DNA"/>
</dbReference>
<evidence type="ECO:0008006" key="4">
    <source>
        <dbReference type="Google" id="ProtNLM"/>
    </source>
</evidence>
<dbReference type="STRING" id="981085.W9QMR4"/>
<protein>
    <recommendedName>
        <fullName evidence="4">Serine-threonine/tyrosine-protein kinase catalytic domain-containing protein</fullName>
    </recommendedName>
</protein>
<dbReference type="AlphaFoldDB" id="W9QMR4"/>
<evidence type="ECO:0000256" key="1">
    <source>
        <dbReference type="ARBA" id="ARBA00022729"/>
    </source>
</evidence>
<dbReference type="Gene3D" id="1.10.510.10">
    <property type="entry name" value="Transferase(Phosphotransferase) domain 1"/>
    <property type="match status" value="1"/>
</dbReference>
<dbReference type="InterPro" id="IPR051343">
    <property type="entry name" value="G-type_lectin_kinases/EP1-like"/>
</dbReference>
<proteinExistence type="predicted"/>
<dbReference type="SUPFAM" id="SSF56112">
    <property type="entry name" value="Protein kinase-like (PK-like)"/>
    <property type="match status" value="1"/>
</dbReference>
<dbReference type="PANTHER" id="PTHR47976">
    <property type="entry name" value="G-TYPE LECTIN S-RECEPTOR-LIKE SERINE/THREONINE-PROTEIN KINASE SD2-5"/>
    <property type="match status" value="1"/>
</dbReference>
<dbReference type="Proteomes" id="UP000030645">
    <property type="component" value="Unassembled WGS sequence"/>
</dbReference>
<gene>
    <name evidence="2" type="ORF">L484_018394</name>
</gene>
<sequence>MAVTVRVDVYSFGIFLLELICCRKRFEAEAEDDTQMILADWAYDCYEDRKLYVLMENDVEAMSDMKRVEK</sequence>
<name>W9QMR4_9ROSA</name>
<accession>W9QMR4</accession>